<dbReference type="GO" id="GO:0006974">
    <property type="term" value="P:DNA damage response"/>
    <property type="evidence" value="ECO:0007669"/>
    <property type="project" value="UniProtKB-KW"/>
</dbReference>
<dbReference type="OrthoDB" id="342264at2759"/>
<feature type="domain" description="BRCT" evidence="4">
    <location>
        <begin position="457"/>
        <end position="536"/>
    </location>
</feature>
<dbReference type="PROSITE" id="PS51186">
    <property type="entry name" value="GNAT"/>
    <property type="match status" value="1"/>
</dbReference>
<dbReference type="SUPFAM" id="SSF55729">
    <property type="entry name" value="Acyl-CoA N-acyltransferases (Nat)"/>
    <property type="match status" value="1"/>
</dbReference>
<dbReference type="CDD" id="cd04301">
    <property type="entry name" value="NAT_SF"/>
    <property type="match status" value="1"/>
</dbReference>
<comment type="caution">
    <text evidence="6">The sequence shown here is derived from an EMBL/GenBank/DDBJ whole genome shotgun (WGS) entry which is preliminary data.</text>
</comment>
<dbReference type="InterPro" id="IPR016181">
    <property type="entry name" value="Acyl_CoA_acyltransferase"/>
</dbReference>
<accession>A0A8X8YBR7</accession>
<evidence type="ECO:0000259" key="5">
    <source>
        <dbReference type="PROSITE" id="PS51186"/>
    </source>
</evidence>
<dbReference type="Proteomes" id="UP000298416">
    <property type="component" value="Unassembled WGS sequence"/>
</dbReference>
<keyword evidence="3" id="KW-0539">Nucleus</keyword>
<keyword evidence="7" id="KW-1185">Reference proteome</keyword>
<dbReference type="AlphaFoldDB" id="A0A8X8YBR7"/>
<dbReference type="SUPFAM" id="SSF52113">
    <property type="entry name" value="BRCT domain"/>
    <property type="match status" value="2"/>
</dbReference>
<dbReference type="Pfam" id="PF16770">
    <property type="entry name" value="RTT107_BRCT_5"/>
    <property type="match status" value="1"/>
</dbReference>
<dbReference type="PROSITE" id="PS50172">
    <property type="entry name" value="BRCT"/>
    <property type="match status" value="2"/>
</dbReference>
<dbReference type="InterPro" id="IPR000182">
    <property type="entry name" value="GNAT_dom"/>
</dbReference>
<dbReference type="InterPro" id="IPR001357">
    <property type="entry name" value="BRCT_dom"/>
</dbReference>
<dbReference type="Pfam" id="PF16589">
    <property type="entry name" value="BRCT_2"/>
    <property type="match status" value="1"/>
</dbReference>
<comment type="subcellular location">
    <subcellularLocation>
        <location evidence="1">Nucleus</location>
    </subcellularLocation>
</comment>
<evidence type="ECO:0000256" key="1">
    <source>
        <dbReference type="ARBA" id="ARBA00004123"/>
    </source>
</evidence>
<sequence>MGPRRRNFSPPSSVPISVGNCEVIVQAKNFTSASNGDTLQIFLSKAAKVSISVVAKAREADNGEGEGLAKSGNCYFVLAHPKDLTGQTKSLLQEVLTLYTKELPAMNFAANTGKESMFLQRCVTNGKYCTLLLKSKDERLSGEVIAAITYQIIPADTQYAEVPLAAVNSIFQRKGIGCLLYSELRERLHSVGVQTILCWGDKESEGFWIRQGFTVIGEVAKNGRPRKLPIKADIRKALCFPGGSTLMSSHLLKASSSGSAELPNLSLLVKPIHLSLGTQQLIHVAEGQGPLSKENNQIVESGYYESDILGTGKLPIDGCQDVGILPAAKNCNVANASGKLDGLREDDEDNFSCSVDGNKKRVWETSCTSLMSKKVKGTHSEDHQSSSYSPSWTHDGGVANSLDRNCLSTIGNNFYADISLANESNSMHEKVDLGVSNITRKDFDIPEIPFTAKSHRIMLMNIADADKKSYLTKIIEDLGGIVTSDGSLSTHVVAGKVRKTLNFCTALCSGAWVISPAWLKESFKKGRFVDEIPFILNDEDYKTKYRVELKSAVVRARANPCSLLKGFDIWLATHVQPPIQTLSAIVKSAGANAIRTQNETHEVSKTIFVACEEDMEEAVSALNLGIRTFSSDWLMNCIMKQELDLDAPQFAESL</sequence>
<evidence type="ECO:0000256" key="3">
    <source>
        <dbReference type="ARBA" id="ARBA00023242"/>
    </source>
</evidence>
<dbReference type="SMART" id="SM00292">
    <property type="entry name" value="BRCT"/>
    <property type="match status" value="2"/>
</dbReference>
<dbReference type="CDD" id="cd18432">
    <property type="entry name" value="BRCT_PAXIP1_rpt6_like"/>
    <property type="match status" value="1"/>
</dbReference>
<reference evidence="6" key="2">
    <citation type="submission" date="2020-08" db="EMBL/GenBank/DDBJ databases">
        <title>Plant Genome Project.</title>
        <authorList>
            <person name="Zhang R.-G."/>
        </authorList>
    </citation>
    <scope>NUCLEOTIDE SEQUENCE</scope>
    <source>
        <strain evidence="6">Huo1</strain>
        <tissue evidence="6">Leaf</tissue>
    </source>
</reference>
<proteinExistence type="predicted"/>
<organism evidence="6">
    <name type="scientific">Salvia splendens</name>
    <name type="common">Scarlet sage</name>
    <dbReference type="NCBI Taxonomy" id="180675"/>
    <lineage>
        <taxon>Eukaryota</taxon>
        <taxon>Viridiplantae</taxon>
        <taxon>Streptophyta</taxon>
        <taxon>Embryophyta</taxon>
        <taxon>Tracheophyta</taxon>
        <taxon>Spermatophyta</taxon>
        <taxon>Magnoliopsida</taxon>
        <taxon>eudicotyledons</taxon>
        <taxon>Gunneridae</taxon>
        <taxon>Pentapetalae</taxon>
        <taxon>asterids</taxon>
        <taxon>lamiids</taxon>
        <taxon>Lamiales</taxon>
        <taxon>Lamiaceae</taxon>
        <taxon>Nepetoideae</taxon>
        <taxon>Mentheae</taxon>
        <taxon>Salviinae</taxon>
        <taxon>Salvia</taxon>
        <taxon>Salvia subgen. Calosphace</taxon>
        <taxon>core Calosphace</taxon>
    </lineage>
</organism>
<feature type="domain" description="N-acetyltransferase" evidence="5">
    <location>
        <begin position="82"/>
        <end position="235"/>
    </location>
</feature>
<evidence type="ECO:0000259" key="4">
    <source>
        <dbReference type="PROSITE" id="PS50172"/>
    </source>
</evidence>
<dbReference type="PANTHER" id="PTHR23196">
    <property type="entry name" value="PAX TRANSCRIPTION ACTIVATION DOMAIN INTERACTING PROTEIN"/>
    <property type="match status" value="1"/>
</dbReference>
<dbReference type="GO" id="GO:0016747">
    <property type="term" value="F:acyltransferase activity, transferring groups other than amino-acyl groups"/>
    <property type="evidence" value="ECO:0007669"/>
    <property type="project" value="InterPro"/>
</dbReference>
<gene>
    <name evidence="6" type="ORF">SASPL_111355</name>
</gene>
<protein>
    <recommendedName>
        <fullName evidence="8">PAX-interacting protein 1</fullName>
    </recommendedName>
</protein>
<evidence type="ECO:0008006" key="8">
    <source>
        <dbReference type="Google" id="ProtNLM"/>
    </source>
</evidence>
<dbReference type="InterPro" id="IPR051579">
    <property type="entry name" value="DDR_Transcriptional_Reg"/>
</dbReference>
<dbReference type="EMBL" id="PNBA02000004">
    <property type="protein sequence ID" value="KAG6427115.1"/>
    <property type="molecule type" value="Genomic_DNA"/>
</dbReference>
<dbReference type="GO" id="GO:0005634">
    <property type="term" value="C:nucleus"/>
    <property type="evidence" value="ECO:0007669"/>
    <property type="project" value="UniProtKB-SubCell"/>
</dbReference>
<reference evidence="6" key="1">
    <citation type="submission" date="2018-01" db="EMBL/GenBank/DDBJ databases">
        <authorList>
            <person name="Mao J.F."/>
        </authorList>
    </citation>
    <scope>NUCLEOTIDE SEQUENCE</scope>
    <source>
        <strain evidence="6">Huo1</strain>
        <tissue evidence="6">Leaf</tissue>
    </source>
</reference>
<dbReference type="Gene3D" id="3.40.630.30">
    <property type="match status" value="1"/>
</dbReference>
<name>A0A8X8YBR7_SALSN</name>
<keyword evidence="2" id="KW-0227">DNA damage</keyword>
<evidence type="ECO:0000313" key="7">
    <source>
        <dbReference type="Proteomes" id="UP000298416"/>
    </source>
</evidence>
<feature type="domain" description="BRCT" evidence="4">
    <location>
        <begin position="559"/>
        <end position="643"/>
    </location>
</feature>
<evidence type="ECO:0000256" key="2">
    <source>
        <dbReference type="ARBA" id="ARBA00022763"/>
    </source>
</evidence>
<evidence type="ECO:0000313" key="6">
    <source>
        <dbReference type="EMBL" id="KAG6427115.1"/>
    </source>
</evidence>
<dbReference type="Gene3D" id="3.40.50.10190">
    <property type="entry name" value="BRCT domain"/>
    <property type="match status" value="2"/>
</dbReference>
<dbReference type="PANTHER" id="PTHR23196:SF8">
    <property type="entry name" value="N-ACETYLTRANSFERASE"/>
    <property type="match status" value="1"/>
</dbReference>
<dbReference type="InterPro" id="IPR036420">
    <property type="entry name" value="BRCT_dom_sf"/>
</dbReference>